<evidence type="ECO:0000313" key="13">
    <source>
        <dbReference type="EMBL" id="MBJ7543843.1"/>
    </source>
</evidence>
<evidence type="ECO:0000256" key="6">
    <source>
        <dbReference type="ARBA" id="ARBA00022729"/>
    </source>
</evidence>
<feature type="chain" id="PRO_5034246870" evidence="11">
    <location>
        <begin position="31"/>
        <end position="471"/>
    </location>
</feature>
<feature type="signal peptide" evidence="11">
    <location>
        <begin position="1"/>
        <end position="30"/>
    </location>
</feature>
<evidence type="ECO:0000256" key="1">
    <source>
        <dbReference type="ARBA" id="ARBA00004571"/>
    </source>
</evidence>
<comment type="caution">
    <text evidence="13">The sequence shown here is derived from an EMBL/GenBank/DDBJ whole genome shotgun (WGS) entry which is preliminary data.</text>
</comment>
<evidence type="ECO:0000313" key="14">
    <source>
        <dbReference type="Proteomes" id="UP000623250"/>
    </source>
</evidence>
<dbReference type="EMBL" id="JAEMUK010000018">
    <property type="protein sequence ID" value="MBJ7543843.1"/>
    <property type="molecule type" value="Genomic_DNA"/>
</dbReference>
<evidence type="ECO:0000259" key="12">
    <source>
        <dbReference type="Pfam" id="PF13609"/>
    </source>
</evidence>
<keyword evidence="4" id="KW-1134">Transmembrane beta strand</keyword>
<dbReference type="InterPro" id="IPR050298">
    <property type="entry name" value="Gram-neg_bact_OMP"/>
</dbReference>
<protein>
    <submittedName>
        <fullName evidence="13">Porin</fullName>
    </submittedName>
</protein>
<dbReference type="GO" id="GO:0006811">
    <property type="term" value="P:monoatomic ion transport"/>
    <property type="evidence" value="ECO:0007669"/>
    <property type="project" value="UniProtKB-KW"/>
</dbReference>
<dbReference type="InterPro" id="IPR023614">
    <property type="entry name" value="Porin_dom_sf"/>
</dbReference>
<dbReference type="PANTHER" id="PTHR34501">
    <property type="entry name" value="PROTEIN YDDL-RELATED"/>
    <property type="match status" value="1"/>
</dbReference>
<name>A0A8I1GB53_9HYPH</name>
<sequence length="471" mass="49864">MTKRKARLGGASGLFACAATALVMLSPAGAADFWIDTIKDPLPEKLSWKGITVYGVIDVNYTWQSKGQPFDDALYPGTIYGLLGAPGAHKAYWGFAQSGLSQSSVGVKIEEPLGEGWSVVGKFDTGFNPLSLELSDACASLSNNSGTSLRQQTANVDGSRCGQALNGSAFAGISNANYGTLTFGRQNAFNLDSVIAYDPMGASYAFSFIGMVGVTAGMGSTEAARWDNSIRYTYNFGAFHAGAMYAFGAEDTAIHADAYGLNVGGKWQGLSVDAVFAQENSVVNAGRLATYQKNALAATITDNTSASIMGKYTFNLGGGLKDAPGDKLTVYGGYQYTVLSNPDDPLTGYHTTIGGYRLASINNQAYQTDRILNLVFAGAKYEMPSGWSFAAGWYHFSQNSWVSNANGKCSSSASSNCSGDYDQVSFMVDYAINKHLDVYSGIGYTAGSDGLVAGYLSDSDTYVVTGMRLKF</sequence>
<dbReference type="GO" id="GO:0009279">
    <property type="term" value="C:cell outer membrane"/>
    <property type="evidence" value="ECO:0007669"/>
    <property type="project" value="UniProtKB-SubCell"/>
</dbReference>
<evidence type="ECO:0000256" key="8">
    <source>
        <dbReference type="ARBA" id="ARBA00023114"/>
    </source>
</evidence>
<evidence type="ECO:0000256" key="10">
    <source>
        <dbReference type="ARBA" id="ARBA00023237"/>
    </source>
</evidence>
<evidence type="ECO:0000256" key="2">
    <source>
        <dbReference type="ARBA" id="ARBA00011233"/>
    </source>
</evidence>
<keyword evidence="3" id="KW-0813">Transport</keyword>
<evidence type="ECO:0000256" key="9">
    <source>
        <dbReference type="ARBA" id="ARBA00023136"/>
    </source>
</evidence>
<dbReference type="GO" id="GO:0015288">
    <property type="term" value="F:porin activity"/>
    <property type="evidence" value="ECO:0007669"/>
    <property type="project" value="UniProtKB-KW"/>
</dbReference>
<proteinExistence type="predicted"/>
<evidence type="ECO:0000256" key="4">
    <source>
        <dbReference type="ARBA" id="ARBA00022452"/>
    </source>
</evidence>
<evidence type="ECO:0000256" key="11">
    <source>
        <dbReference type="SAM" id="SignalP"/>
    </source>
</evidence>
<feature type="domain" description="Porin" evidence="12">
    <location>
        <begin position="18"/>
        <end position="449"/>
    </location>
</feature>
<accession>A0A8I1GB53</accession>
<keyword evidence="10" id="KW-0998">Cell outer membrane</keyword>
<evidence type="ECO:0000256" key="5">
    <source>
        <dbReference type="ARBA" id="ARBA00022692"/>
    </source>
</evidence>
<dbReference type="Proteomes" id="UP000623250">
    <property type="component" value="Unassembled WGS sequence"/>
</dbReference>
<keyword evidence="9" id="KW-0472">Membrane</keyword>
<dbReference type="Pfam" id="PF13609">
    <property type="entry name" value="Porin_4"/>
    <property type="match status" value="1"/>
</dbReference>
<dbReference type="CDD" id="cd00342">
    <property type="entry name" value="gram_neg_porins"/>
    <property type="match status" value="1"/>
</dbReference>
<dbReference type="RefSeq" id="WP_052037296.1">
    <property type="nucleotide sequence ID" value="NZ_JAEMUK010000018.1"/>
</dbReference>
<keyword evidence="7" id="KW-0406">Ion transport</keyword>
<evidence type="ECO:0000256" key="3">
    <source>
        <dbReference type="ARBA" id="ARBA00022448"/>
    </source>
</evidence>
<comment type="subcellular location">
    <subcellularLocation>
        <location evidence="1">Cell outer membrane</location>
        <topology evidence="1">Multi-pass membrane protein</topology>
    </subcellularLocation>
</comment>
<keyword evidence="8" id="KW-0626">Porin</keyword>
<evidence type="ECO:0000256" key="7">
    <source>
        <dbReference type="ARBA" id="ARBA00023065"/>
    </source>
</evidence>
<dbReference type="InterPro" id="IPR033900">
    <property type="entry name" value="Gram_neg_porin_domain"/>
</dbReference>
<gene>
    <name evidence="13" type="ORF">JDN41_09745</name>
</gene>
<keyword evidence="6 11" id="KW-0732">Signal</keyword>
<keyword evidence="5" id="KW-0812">Transmembrane</keyword>
<dbReference type="Gene3D" id="2.40.160.10">
    <property type="entry name" value="Porin"/>
    <property type="match status" value="1"/>
</dbReference>
<keyword evidence="14" id="KW-1185">Reference proteome</keyword>
<dbReference type="SUPFAM" id="SSF56935">
    <property type="entry name" value="Porins"/>
    <property type="match status" value="1"/>
</dbReference>
<reference evidence="13 14" key="1">
    <citation type="submission" date="2020-12" db="EMBL/GenBank/DDBJ databases">
        <title>Revised draft genomes of Rhodomicrobium vannielii ATCC 17100 and Rhodomicrobium udaipurense JA643.</title>
        <authorList>
            <person name="Conners E.M."/>
            <person name="Davenport E.J."/>
            <person name="Bose A."/>
        </authorList>
    </citation>
    <scope>NUCLEOTIDE SEQUENCE [LARGE SCALE GENOMIC DNA]</scope>
    <source>
        <strain evidence="13 14">JA643</strain>
    </source>
</reference>
<dbReference type="PANTHER" id="PTHR34501:SF9">
    <property type="entry name" value="MAJOR OUTER MEMBRANE PROTEIN P.IA"/>
    <property type="match status" value="1"/>
</dbReference>
<comment type="subunit">
    <text evidence="2">Homotrimer.</text>
</comment>
<dbReference type="AlphaFoldDB" id="A0A8I1GB53"/>
<dbReference type="GO" id="GO:0046930">
    <property type="term" value="C:pore complex"/>
    <property type="evidence" value="ECO:0007669"/>
    <property type="project" value="UniProtKB-KW"/>
</dbReference>
<organism evidence="13 14">
    <name type="scientific">Rhodomicrobium udaipurense</name>
    <dbReference type="NCBI Taxonomy" id="1202716"/>
    <lineage>
        <taxon>Bacteria</taxon>
        <taxon>Pseudomonadati</taxon>
        <taxon>Pseudomonadota</taxon>
        <taxon>Alphaproteobacteria</taxon>
        <taxon>Hyphomicrobiales</taxon>
        <taxon>Hyphomicrobiaceae</taxon>
        <taxon>Rhodomicrobium</taxon>
    </lineage>
</organism>